<evidence type="ECO:0000313" key="2">
    <source>
        <dbReference type="EMBL" id="BDG09252.1"/>
    </source>
</evidence>
<keyword evidence="2" id="KW-0449">Lipoprotein</keyword>
<evidence type="ECO:0000313" key="3">
    <source>
        <dbReference type="Proteomes" id="UP001162734"/>
    </source>
</evidence>
<name>A0ABN6N7U5_9BACT</name>
<gene>
    <name evidence="2" type="ORF">AMPC_23650</name>
</gene>
<dbReference type="PROSITE" id="PS51257">
    <property type="entry name" value="PROKAR_LIPOPROTEIN"/>
    <property type="match status" value="1"/>
</dbReference>
<dbReference type="Proteomes" id="UP001162734">
    <property type="component" value="Chromosome"/>
</dbReference>
<feature type="signal peptide" evidence="1">
    <location>
        <begin position="1"/>
        <end position="19"/>
    </location>
</feature>
<accession>A0ABN6N7U5</accession>
<dbReference type="Gene3D" id="3.40.50.10610">
    <property type="entry name" value="ABC-type transport auxiliary lipoprotein component"/>
    <property type="match status" value="1"/>
</dbReference>
<dbReference type="RefSeq" id="WP_248341083.1">
    <property type="nucleotide sequence ID" value="NZ_AP025592.1"/>
</dbReference>
<dbReference type="InterPro" id="IPR008517">
    <property type="entry name" value="GNA1162-like"/>
</dbReference>
<evidence type="ECO:0000256" key="1">
    <source>
        <dbReference type="SAM" id="SignalP"/>
    </source>
</evidence>
<feature type="chain" id="PRO_5047003470" evidence="1">
    <location>
        <begin position="20"/>
        <end position="193"/>
    </location>
</feature>
<reference evidence="3" key="1">
    <citation type="journal article" date="2022" name="Int. J. Syst. Evol. Microbiol.">
        <title>Anaeromyxobacter oryzae sp. nov., Anaeromyxobacter diazotrophicus sp. nov. and Anaeromyxobacter paludicola sp. nov., isolated from paddy soils.</title>
        <authorList>
            <person name="Itoh H."/>
            <person name="Xu Z."/>
            <person name="Mise K."/>
            <person name="Masuda Y."/>
            <person name="Ushijima N."/>
            <person name="Hayakawa C."/>
            <person name="Shiratori Y."/>
            <person name="Senoo K."/>
        </authorList>
    </citation>
    <scope>NUCLEOTIDE SEQUENCE [LARGE SCALE GENOMIC DNA]</scope>
    <source>
        <strain evidence="3">Red630</strain>
    </source>
</reference>
<sequence length="193" mass="19982">MRTPLRLPTLLVLATAALASACASGGGHKFHDANMDFGSVKVVAVLPFGNLSRDSAGAERVRDVFANMLLASGSIYVLPNGEVARGLSRLGVANPINPSPEEITKLGGLIKCDAVIGGVVKEYGEVRSGSASANVVSASVQMFEASSGRVIWSASSTKGGLTMMDRMFGGGGAPVNDVTESLVNDLLDRLFKQ</sequence>
<keyword evidence="3" id="KW-1185">Reference proteome</keyword>
<organism evidence="2 3">
    <name type="scientific">Anaeromyxobacter paludicola</name>
    <dbReference type="NCBI Taxonomy" id="2918171"/>
    <lineage>
        <taxon>Bacteria</taxon>
        <taxon>Pseudomonadati</taxon>
        <taxon>Myxococcota</taxon>
        <taxon>Myxococcia</taxon>
        <taxon>Myxococcales</taxon>
        <taxon>Cystobacterineae</taxon>
        <taxon>Anaeromyxobacteraceae</taxon>
        <taxon>Anaeromyxobacter</taxon>
    </lineage>
</organism>
<protein>
    <submittedName>
        <fullName evidence="2">Lipoprotein</fullName>
    </submittedName>
</protein>
<proteinExistence type="predicted"/>
<dbReference type="EMBL" id="AP025592">
    <property type="protein sequence ID" value="BDG09252.1"/>
    <property type="molecule type" value="Genomic_DNA"/>
</dbReference>
<keyword evidence="1" id="KW-0732">Signal</keyword>
<dbReference type="Pfam" id="PF05643">
    <property type="entry name" value="GNA1162-like"/>
    <property type="match status" value="1"/>
</dbReference>